<protein>
    <recommendedName>
        <fullName evidence="3">Transposase</fullName>
    </recommendedName>
</protein>
<keyword evidence="2" id="KW-1185">Reference proteome</keyword>
<sequence>MQYLGVTKLAAEHLCRLYHIERGRSAGLRRCHGMPPALKVGRMLGRAG</sequence>
<accession>A0ABV2HW38</accession>
<reference evidence="1 2" key="1">
    <citation type="submission" date="2024-06" db="EMBL/GenBank/DDBJ databases">
        <title>Genomic Encyclopedia of Type Strains, Phase IV (KMG-IV): sequencing the most valuable type-strain genomes for metagenomic binning, comparative biology and taxonomic classification.</title>
        <authorList>
            <person name="Goeker M."/>
        </authorList>
    </citation>
    <scope>NUCLEOTIDE SEQUENCE [LARGE SCALE GENOMIC DNA]</scope>
    <source>
        <strain evidence="1 2">DSM 29846</strain>
    </source>
</reference>
<evidence type="ECO:0008006" key="3">
    <source>
        <dbReference type="Google" id="ProtNLM"/>
    </source>
</evidence>
<comment type="caution">
    <text evidence="1">The sequence shown here is derived from an EMBL/GenBank/DDBJ whole genome shotgun (WGS) entry which is preliminary data.</text>
</comment>
<name>A0ABV2HW38_9HYPH</name>
<gene>
    <name evidence="1" type="ORF">ABID26_004211</name>
</gene>
<dbReference type="EMBL" id="JBEPLM010000008">
    <property type="protein sequence ID" value="MET3594803.1"/>
    <property type="molecule type" value="Genomic_DNA"/>
</dbReference>
<organism evidence="1 2">
    <name type="scientific">Mesorhizobium shonense</name>
    <dbReference type="NCBI Taxonomy" id="1209948"/>
    <lineage>
        <taxon>Bacteria</taxon>
        <taxon>Pseudomonadati</taxon>
        <taxon>Pseudomonadota</taxon>
        <taxon>Alphaproteobacteria</taxon>
        <taxon>Hyphomicrobiales</taxon>
        <taxon>Phyllobacteriaceae</taxon>
        <taxon>Mesorhizobium</taxon>
    </lineage>
</organism>
<evidence type="ECO:0000313" key="2">
    <source>
        <dbReference type="Proteomes" id="UP001549036"/>
    </source>
</evidence>
<proteinExistence type="predicted"/>
<dbReference type="Proteomes" id="UP001549036">
    <property type="component" value="Unassembled WGS sequence"/>
</dbReference>
<evidence type="ECO:0000313" key="1">
    <source>
        <dbReference type="EMBL" id="MET3594803.1"/>
    </source>
</evidence>